<sequence length="110" mass="12571">MSTKNEVAASGAFCDMRYAICDMRYAICDIAISLLLNRFAFKNLDRFLQFSGSILFNGFMGGVYIEMMSGEGLIRPPYNSITDFGFWFVVFLTAAMFFFHIWAYTSRSVD</sequence>
<evidence type="ECO:0000313" key="2">
    <source>
        <dbReference type="EMBL" id="AZL68251.1"/>
    </source>
</evidence>
<evidence type="ECO:0000313" key="3">
    <source>
        <dbReference type="Proteomes" id="UP000268230"/>
    </source>
</evidence>
<accession>A0A3S8UIZ0</accession>
<dbReference type="KEGG" id="pory:EJA05_11155"/>
<dbReference type="EMBL" id="CP034338">
    <property type="protein sequence ID" value="AZL68251.1"/>
    <property type="molecule type" value="Genomic_DNA"/>
</dbReference>
<evidence type="ECO:0000256" key="1">
    <source>
        <dbReference type="SAM" id="Phobius"/>
    </source>
</evidence>
<dbReference type="Proteomes" id="UP000268230">
    <property type="component" value="Chromosome"/>
</dbReference>
<feature type="transmembrane region" description="Helical" evidence="1">
    <location>
        <begin position="47"/>
        <end position="65"/>
    </location>
</feature>
<name>A0A3S8UIZ0_9PSED</name>
<organism evidence="2 3">
    <name type="scientific">Pseudomonas entomophila</name>
    <dbReference type="NCBI Taxonomy" id="312306"/>
    <lineage>
        <taxon>Bacteria</taxon>
        <taxon>Pseudomonadati</taxon>
        <taxon>Pseudomonadota</taxon>
        <taxon>Gammaproteobacteria</taxon>
        <taxon>Pseudomonadales</taxon>
        <taxon>Pseudomonadaceae</taxon>
        <taxon>Pseudomonas</taxon>
    </lineage>
</organism>
<gene>
    <name evidence="2" type="ORF">EJA05_11155</name>
</gene>
<feature type="transmembrane region" description="Helical" evidence="1">
    <location>
        <begin position="85"/>
        <end position="104"/>
    </location>
</feature>
<keyword evidence="1" id="KW-0812">Transmembrane</keyword>
<keyword evidence="1" id="KW-0472">Membrane</keyword>
<protein>
    <submittedName>
        <fullName evidence="2">Uncharacterized protein</fullName>
    </submittedName>
</protein>
<dbReference type="AlphaFoldDB" id="A0A3S8UIZ0"/>
<reference evidence="2 3" key="1">
    <citation type="submission" date="2018-12" db="EMBL/GenBank/DDBJ databases">
        <authorList>
            <person name="Li S."/>
            <person name="Yang R."/>
            <person name="Chen G."/>
            <person name="Zou L."/>
            <person name="Zhang C."/>
            <person name="Chen Y."/>
            <person name="Liu Z."/>
            <person name="Li Y."/>
            <person name="Yan Y."/>
            <person name="Huang M."/>
            <person name="Chen T."/>
        </authorList>
    </citation>
    <scope>NUCLEOTIDE SEQUENCE [LARGE SCALE GENOMIC DNA]</scope>
    <source>
        <strain evidence="2 3">1257</strain>
    </source>
</reference>
<keyword evidence="1" id="KW-1133">Transmembrane helix</keyword>
<proteinExistence type="predicted"/>
<dbReference type="OrthoDB" id="9908462at2"/>